<reference evidence="3" key="1">
    <citation type="journal article" date="2019" name="Int. J. Syst. Evol. Microbiol.">
        <title>The Global Catalogue of Microorganisms (GCM) 10K type strain sequencing project: providing services to taxonomists for standard genome sequencing and annotation.</title>
        <authorList>
            <consortium name="The Broad Institute Genomics Platform"/>
            <consortium name="The Broad Institute Genome Sequencing Center for Infectious Disease"/>
            <person name="Wu L."/>
            <person name="Ma J."/>
        </authorList>
    </citation>
    <scope>NUCLEOTIDE SEQUENCE [LARGE SCALE GENOMIC DNA]</scope>
    <source>
        <strain evidence="3">CECT 8531</strain>
    </source>
</reference>
<keyword evidence="1" id="KW-0732">Signal</keyword>
<accession>A0ABV8RCX0</accession>
<sequence length="400" mass="44582">MNSLRLFCIACAMLMLSGCISGIDYGKVPHSILSAGPACNPETNQPEAIAGKSMFAVTSRLPDCTSAPVKLTGFRADKLRYARYMPIHNPAAESAKNGRNVPVSFQAEAAWWDDLAAATKANDGQLLLYVHGFRETFDTSARDSIQIMQMWNGSGPVVQYSWPSEGEFLSYAVDETNMYWDERNFRGFLLELAEKPWVKDIVIISHSLGARLVIPSIEYVDRNAETRESNNISNIIFASPDTDRQEFERDIGRSILSHDKVKAGRRMTLYISENDGALGLSRTLHGYPRLGRPYCFDPFEAARLKAQGLPERCYPKDFRHSGEMALSGLNIVDTSDVSVGRSGHSDYLRSAAACRDFASILQGGPGVTKNREPTHLPYVFRLRPYAKGEKPDHDEACKRR</sequence>
<dbReference type="SUPFAM" id="SSF53474">
    <property type="entry name" value="alpha/beta-Hydrolases"/>
    <property type="match status" value="1"/>
</dbReference>
<dbReference type="Pfam" id="PF05990">
    <property type="entry name" value="DUF900"/>
    <property type="match status" value="1"/>
</dbReference>
<gene>
    <name evidence="2" type="ORF">ACFOWX_01955</name>
</gene>
<feature type="signal peptide" evidence="1">
    <location>
        <begin position="1"/>
        <end position="26"/>
    </location>
</feature>
<proteinExistence type="predicted"/>
<evidence type="ECO:0000313" key="3">
    <source>
        <dbReference type="Proteomes" id="UP001595887"/>
    </source>
</evidence>
<name>A0ABV8RCX0_9SPHN</name>
<dbReference type="PANTHER" id="PTHR36513:SF1">
    <property type="entry name" value="TRANSMEMBRANE PROTEIN"/>
    <property type="match status" value="1"/>
</dbReference>
<dbReference type="RefSeq" id="WP_381420762.1">
    <property type="nucleotide sequence ID" value="NZ_JBHSDH010000010.1"/>
</dbReference>
<dbReference type="PANTHER" id="PTHR36513">
    <property type="entry name" value="ABC TRANSMEMBRANE TYPE-1 DOMAIN-CONTAINING PROTEIN"/>
    <property type="match status" value="1"/>
</dbReference>
<dbReference type="Proteomes" id="UP001595887">
    <property type="component" value="Unassembled WGS sequence"/>
</dbReference>
<keyword evidence="2" id="KW-0378">Hydrolase</keyword>
<dbReference type="EMBL" id="JBHSDH010000010">
    <property type="protein sequence ID" value="MFC4291171.1"/>
    <property type="molecule type" value="Genomic_DNA"/>
</dbReference>
<evidence type="ECO:0000313" key="2">
    <source>
        <dbReference type="EMBL" id="MFC4291171.1"/>
    </source>
</evidence>
<organism evidence="2 3">
    <name type="scientific">Sphingorhabdus arenilitoris</name>
    <dbReference type="NCBI Taxonomy" id="1490041"/>
    <lineage>
        <taxon>Bacteria</taxon>
        <taxon>Pseudomonadati</taxon>
        <taxon>Pseudomonadota</taxon>
        <taxon>Alphaproteobacteria</taxon>
        <taxon>Sphingomonadales</taxon>
        <taxon>Sphingomonadaceae</taxon>
        <taxon>Sphingorhabdus</taxon>
    </lineage>
</organism>
<keyword evidence="3" id="KW-1185">Reference proteome</keyword>
<dbReference type="PROSITE" id="PS51257">
    <property type="entry name" value="PROKAR_LIPOPROTEIN"/>
    <property type="match status" value="1"/>
</dbReference>
<dbReference type="InterPro" id="IPR010297">
    <property type="entry name" value="DUF900_hydrolase"/>
</dbReference>
<feature type="chain" id="PRO_5047303402" evidence="1">
    <location>
        <begin position="27"/>
        <end position="400"/>
    </location>
</feature>
<protein>
    <submittedName>
        <fullName evidence="2">Alpha/beta hydrolase</fullName>
    </submittedName>
</protein>
<dbReference type="GO" id="GO:0016787">
    <property type="term" value="F:hydrolase activity"/>
    <property type="evidence" value="ECO:0007669"/>
    <property type="project" value="UniProtKB-KW"/>
</dbReference>
<comment type="caution">
    <text evidence="2">The sequence shown here is derived from an EMBL/GenBank/DDBJ whole genome shotgun (WGS) entry which is preliminary data.</text>
</comment>
<evidence type="ECO:0000256" key="1">
    <source>
        <dbReference type="SAM" id="SignalP"/>
    </source>
</evidence>
<dbReference type="InterPro" id="IPR029058">
    <property type="entry name" value="AB_hydrolase_fold"/>
</dbReference>